<accession>A0A3E0DYZ0</accession>
<dbReference type="InterPro" id="IPR035093">
    <property type="entry name" value="RelE/ParE_toxin_dom_sf"/>
</dbReference>
<evidence type="ECO:0000313" key="2">
    <source>
        <dbReference type="EMBL" id="REG91165.1"/>
    </source>
</evidence>
<sequence>MIVFDFELNYFEEVERDIDEAKLWYYEQSPDTDLEERFAKAIKEIILKIQKNPFIYSPIFKNIRIAHPKIFPYGVHFYIEEDIKQITIVAILHNKQDRTKLKKRL</sequence>
<reference evidence="2 3" key="1">
    <citation type="submission" date="2018-08" db="EMBL/GenBank/DDBJ databases">
        <title>Genomic Encyclopedia of Archaeal and Bacterial Type Strains, Phase II (KMG-II): from individual species to whole genera.</title>
        <authorList>
            <person name="Goeker M."/>
        </authorList>
    </citation>
    <scope>NUCLEOTIDE SEQUENCE [LARGE SCALE GENOMIC DNA]</scope>
    <source>
        <strain evidence="2 3">DSM 100880</strain>
    </source>
</reference>
<protein>
    <submittedName>
        <fullName evidence="2">ParE-like toxin of type II ParDE toxin-antitoxin system</fullName>
    </submittedName>
</protein>
<comment type="caution">
    <text evidence="2">The sequence shown here is derived from an EMBL/GenBank/DDBJ whole genome shotgun (WGS) entry which is preliminary data.</text>
</comment>
<dbReference type="AlphaFoldDB" id="A0A3E0DYZ0"/>
<gene>
    <name evidence="2" type="ORF">C8P67_11760</name>
</gene>
<organism evidence="2 3">
    <name type="scientific">Flavobacterium aquicola</name>
    <dbReference type="NCBI Taxonomy" id="1682742"/>
    <lineage>
        <taxon>Bacteria</taxon>
        <taxon>Pseudomonadati</taxon>
        <taxon>Bacteroidota</taxon>
        <taxon>Flavobacteriia</taxon>
        <taxon>Flavobacteriales</taxon>
        <taxon>Flavobacteriaceae</taxon>
        <taxon>Flavobacterium</taxon>
    </lineage>
</organism>
<evidence type="ECO:0000256" key="1">
    <source>
        <dbReference type="ARBA" id="ARBA00022649"/>
    </source>
</evidence>
<name>A0A3E0DYZ0_9FLAO</name>
<dbReference type="OrthoDB" id="595476at2"/>
<dbReference type="EMBL" id="QUNI01000017">
    <property type="protein sequence ID" value="REG91165.1"/>
    <property type="molecule type" value="Genomic_DNA"/>
</dbReference>
<evidence type="ECO:0000313" key="3">
    <source>
        <dbReference type="Proteomes" id="UP000257136"/>
    </source>
</evidence>
<proteinExistence type="predicted"/>
<dbReference type="Gene3D" id="3.30.2310.20">
    <property type="entry name" value="RelE-like"/>
    <property type="match status" value="1"/>
</dbReference>
<keyword evidence="3" id="KW-1185">Reference proteome</keyword>
<dbReference type="Proteomes" id="UP000257136">
    <property type="component" value="Unassembled WGS sequence"/>
</dbReference>
<keyword evidence="1" id="KW-1277">Toxin-antitoxin system</keyword>
<dbReference type="RefSeq" id="WP_115815032.1">
    <property type="nucleotide sequence ID" value="NZ_QUNI01000017.1"/>
</dbReference>
<dbReference type="InterPro" id="IPR007712">
    <property type="entry name" value="RelE/ParE_toxin"/>
</dbReference>
<dbReference type="Pfam" id="PF05016">
    <property type="entry name" value="ParE_toxin"/>
    <property type="match status" value="1"/>
</dbReference>